<keyword evidence="2" id="KW-1185">Reference proteome</keyword>
<protein>
    <recommendedName>
        <fullName evidence="3">Porin</fullName>
    </recommendedName>
</protein>
<evidence type="ECO:0000313" key="2">
    <source>
        <dbReference type="Proteomes" id="UP000247792"/>
    </source>
</evidence>
<dbReference type="InterPro" id="IPR023614">
    <property type="entry name" value="Porin_dom_sf"/>
</dbReference>
<dbReference type="AlphaFoldDB" id="A0A318JSP5"/>
<evidence type="ECO:0008006" key="3">
    <source>
        <dbReference type="Google" id="ProtNLM"/>
    </source>
</evidence>
<comment type="caution">
    <text evidence="1">The sequence shown here is derived from an EMBL/GenBank/DDBJ whole genome shotgun (WGS) entry which is preliminary data.</text>
</comment>
<reference evidence="1 2" key="1">
    <citation type="submission" date="2018-05" db="EMBL/GenBank/DDBJ databases">
        <title>Genomic Encyclopedia of Type Strains, Phase IV (KMG-IV): sequencing the most valuable type-strain genomes for metagenomic binning, comparative biology and taxonomic classification.</title>
        <authorList>
            <person name="Goeker M."/>
        </authorList>
    </citation>
    <scope>NUCLEOTIDE SEQUENCE [LARGE SCALE GENOMIC DNA]</scope>
    <source>
        <strain evidence="1 2">DSM 19792</strain>
    </source>
</reference>
<name>A0A318JSP5_9BURK</name>
<dbReference type="Proteomes" id="UP000247792">
    <property type="component" value="Unassembled WGS sequence"/>
</dbReference>
<proteinExistence type="predicted"/>
<evidence type="ECO:0000313" key="1">
    <source>
        <dbReference type="EMBL" id="PXX47380.1"/>
    </source>
</evidence>
<dbReference type="RefSeq" id="WP_110253764.1">
    <property type="nucleotide sequence ID" value="NZ_QJKB01000001.1"/>
</dbReference>
<sequence>MLSLAAQGRAADDKPFSISGFGTLGVVHSDNRNVDIVRDLTQNDGVGFTRQTDFGMDSNFGIQINKRINDNLDTALQIVSRRSANNFQPEITWAYGRYLPSDHLQLRAGRLGFDVYLLADSRNVGYSYQWVRPPIDFFGSLIISYFDGADMVVSKPLAGGILRAKVFAGVAREKTFTGNSDDFLSLNRSRLMGGHIEYQTQNWIYRLGYTQLKFRNDFPALQPLLDGLRSPYLNALIPSAASAANDLSLEGKKFKYLSAGIAYDQGPLQAQLMLNQLSSESLIFPTNRAAYLTVGYRIDQWTPYFTYSASRPVDRKIANPLPAGLSPDIDMLSAGFNDAIENQFNHQTTISLGLRYDLTEKSNIKLQYDSIKTRDYLLVRSNQPGWDGRANLISVAYNFIF</sequence>
<dbReference type="OrthoDB" id="197869at2"/>
<dbReference type="Gene3D" id="2.40.160.10">
    <property type="entry name" value="Porin"/>
    <property type="match status" value="1"/>
</dbReference>
<organism evidence="1 2">
    <name type="scientific">Undibacterium pigrum</name>
    <dbReference type="NCBI Taxonomy" id="401470"/>
    <lineage>
        <taxon>Bacteria</taxon>
        <taxon>Pseudomonadati</taxon>
        <taxon>Pseudomonadota</taxon>
        <taxon>Betaproteobacteria</taxon>
        <taxon>Burkholderiales</taxon>
        <taxon>Oxalobacteraceae</taxon>
        <taxon>Undibacterium</taxon>
    </lineage>
</organism>
<dbReference type="EMBL" id="QJKB01000001">
    <property type="protein sequence ID" value="PXX47380.1"/>
    <property type="molecule type" value="Genomic_DNA"/>
</dbReference>
<dbReference type="SUPFAM" id="SSF56935">
    <property type="entry name" value="Porins"/>
    <property type="match status" value="1"/>
</dbReference>
<accession>A0A318JSP5</accession>
<gene>
    <name evidence="1" type="ORF">DFR42_101958</name>
</gene>